<comment type="caution">
    <text evidence="1">The sequence shown here is derived from an EMBL/GenBank/DDBJ whole genome shotgun (WGS) entry which is preliminary data.</text>
</comment>
<organism evidence="1 2">
    <name type="scientific">Stephania cephalantha</name>
    <dbReference type="NCBI Taxonomy" id="152367"/>
    <lineage>
        <taxon>Eukaryota</taxon>
        <taxon>Viridiplantae</taxon>
        <taxon>Streptophyta</taxon>
        <taxon>Embryophyta</taxon>
        <taxon>Tracheophyta</taxon>
        <taxon>Spermatophyta</taxon>
        <taxon>Magnoliopsida</taxon>
        <taxon>Ranunculales</taxon>
        <taxon>Menispermaceae</taxon>
        <taxon>Menispermoideae</taxon>
        <taxon>Cissampelideae</taxon>
        <taxon>Stephania</taxon>
    </lineage>
</organism>
<dbReference type="EMBL" id="JBBNAG010000001">
    <property type="protein sequence ID" value="KAK9166206.1"/>
    <property type="molecule type" value="Genomic_DNA"/>
</dbReference>
<proteinExistence type="predicted"/>
<dbReference type="Proteomes" id="UP001419268">
    <property type="component" value="Unassembled WGS sequence"/>
</dbReference>
<protein>
    <submittedName>
        <fullName evidence="1">Uncharacterized protein</fullName>
    </submittedName>
</protein>
<evidence type="ECO:0000313" key="2">
    <source>
        <dbReference type="Proteomes" id="UP001419268"/>
    </source>
</evidence>
<accession>A0AAP0L833</accession>
<keyword evidence="2" id="KW-1185">Reference proteome</keyword>
<gene>
    <name evidence="1" type="ORF">Scep_001397</name>
</gene>
<dbReference type="AlphaFoldDB" id="A0AAP0L833"/>
<sequence length="53" mass="6036">MKYQVFSSFNPNEAHSSILIILSFTVPLKLRRFVPIIGLPIWSVMTSSLTMHS</sequence>
<evidence type="ECO:0000313" key="1">
    <source>
        <dbReference type="EMBL" id="KAK9166206.1"/>
    </source>
</evidence>
<reference evidence="1 2" key="1">
    <citation type="submission" date="2024-01" db="EMBL/GenBank/DDBJ databases">
        <title>Genome assemblies of Stephania.</title>
        <authorList>
            <person name="Yang L."/>
        </authorList>
    </citation>
    <scope>NUCLEOTIDE SEQUENCE [LARGE SCALE GENOMIC DNA]</scope>
    <source>
        <strain evidence="1">JXDWG</strain>
        <tissue evidence="1">Leaf</tissue>
    </source>
</reference>
<name>A0AAP0L833_9MAGN</name>